<dbReference type="InterPro" id="IPR027417">
    <property type="entry name" value="P-loop_NTPase"/>
</dbReference>
<gene>
    <name evidence="5" type="ORF">SD71_00975</name>
</gene>
<evidence type="ECO:0000313" key="5">
    <source>
        <dbReference type="EMBL" id="KIL37301.1"/>
    </source>
</evidence>
<feature type="domain" description="ABC transporter" evidence="4">
    <location>
        <begin position="9"/>
        <end position="243"/>
    </location>
</feature>
<dbReference type="EMBL" id="JXAL01000001">
    <property type="protein sequence ID" value="KIL37301.1"/>
    <property type="molecule type" value="Genomic_DNA"/>
</dbReference>
<comment type="caution">
    <text evidence="5">The sequence shown here is derived from an EMBL/GenBank/DDBJ whole genome shotgun (WGS) entry which is preliminary data.</text>
</comment>
<dbReference type="PANTHER" id="PTHR42788:SF13">
    <property type="entry name" value="ALIPHATIC SULFONATES IMPORT ATP-BINDING PROTEIN SSUB"/>
    <property type="match status" value="1"/>
</dbReference>
<dbReference type="PROSITE" id="PS00211">
    <property type="entry name" value="ABC_TRANSPORTER_1"/>
    <property type="match status" value="1"/>
</dbReference>
<sequence length="271" mass="31214">MNDRRKVKLQVQKVYMEYYNERRRQYLLALSDINLNIYEGELVSIVGPSGCGKSTFLNAVDGLLSINSGRILLDNKEIKKPGPERSMVFQHDSLFPWRTVEQNVMYGMEIQKRFSNKEMKERAEHFIHLVGLKGFEQQFPNELSGGMRQRVNIARALVTEPELLLLDEPFAALDAQTREFMQVELMKILEKAQKTALFITHQINEAVFLSNRVVVFTARPGSIKADIPIDLPDARTLKLKHHPRFIELEEQIWRLIEEESANTGMVTLGGQ</sequence>
<protein>
    <recommendedName>
        <fullName evidence="4">ABC transporter domain-containing protein</fullName>
    </recommendedName>
</protein>
<dbReference type="SUPFAM" id="SSF52540">
    <property type="entry name" value="P-loop containing nucleoside triphosphate hydrolases"/>
    <property type="match status" value="1"/>
</dbReference>
<dbReference type="InterPro" id="IPR017871">
    <property type="entry name" value="ABC_transporter-like_CS"/>
</dbReference>
<accession>A0ABR5A8D1</accession>
<dbReference type="Pfam" id="PF00005">
    <property type="entry name" value="ABC_tran"/>
    <property type="match status" value="1"/>
</dbReference>
<proteinExistence type="predicted"/>
<evidence type="ECO:0000313" key="6">
    <source>
        <dbReference type="Proteomes" id="UP000054526"/>
    </source>
</evidence>
<evidence type="ECO:0000256" key="2">
    <source>
        <dbReference type="ARBA" id="ARBA00022741"/>
    </source>
</evidence>
<dbReference type="InterPro" id="IPR050166">
    <property type="entry name" value="ABC_transporter_ATP-bind"/>
</dbReference>
<evidence type="ECO:0000259" key="4">
    <source>
        <dbReference type="PROSITE" id="PS50893"/>
    </source>
</evidence>
<dbReference type="RefSeq" id="WP_041058488.1">
    <property type="nucleotide sequence ID" value="NZ_JXAL01000001.1"/>
</dbReference>
<keyword evidence="6" id="KW-1185">Reference proteome</keyword>
<dbReference type="Proteomes" id="UP000054526">
    <property type="component" value="Unassembled WGS sequence"/>
</dbReference>
<keyword evidence="2" id="KW-0547">Nucleotide-binding</keyword>
<keyword evidence="3" id="KW-0067">ATP-binding</keyword>
<dbReference type="PROSITE" id="PS50893">
    <property type="entry name" value="ABC_TRANSPORTER_2"/>
    <property type="match status" value="1"/>
</dbReference>
<dbReference type="InterPro" id="IPR003593">
    <property type="entry name" value="AAA+_ATPase"/>
</dbReference>
<dbReference type="InterPro" id="IPR003439">
    <property type="entry name" value="ABC_transporter-like_ATP-bd"/>
</dbReference>
<evidence type="ECO:0000256" key="3">
    <source>
        <dbReference type="ARBA" id="ARBA00022840"/>
    </source>
</evidence>
<name>A0ABR5A8D1_9BACL</name>
<evidence type="ECO:0000256" key="1">
    <source>
        <dbReference type="ARBA" id="ARBA00022448"/>
    </source>
</evidence>
<keyword evidence="1" id="KW-0813">Transport</keyword>
<reference evidence="5 6" key="1">
    <citation type="submission" date="2014-12" db="EMBL/GenBank/DDBJ databases">
        <title>Draft genome sequence of Cohnella kolymensis strain B-2846.</title>
        <authorList>
            <person name="Karlyshev A.V."/>
            <person name="Kudryashova E.B."/>
        </authorList>
    </citation>
    <scope>NUCLEOTIDE SEQUENCE [LARGE SCALE GENOMIC DNA]</scope>
    <source>
        <strain evidence="5 6">VKM B-2846</strain>
    </source>
</reference>
<dbReference type="SMART" id="SM00382">
    <property type="entry name" value="AAA"/>
    <property type="match status" value="1"/>
</dbReference>
<organism evidence="5 6">
    <name type="scientific">Cohnella kolymensis</name>
    <dbReference type="NCBI Taxonomy" id="1590652"/>
    <lineage>
        <taxon>Bacteria</taxon>
        <taxon>Bacillati</taxon>
        <taxon>Bacillota</taxon>
        <taxon>Bacilli</taxon>
        <taxon>Bacillales</taxon>
        <taxon>Paenibacillaceae</taxon>
        <taxon>Cohnella</taxon>
    </lineage>
</organism>
<dbReference type="CDD" id="cd03293">
    <property type="entry name" value="ABC_NrtD_SsuB_transporters"/>
    <property type="match status" value="1"/>
</dbReference>
<dbReference type="PANTHER" id="PTHR42788">
    <property type="entry name" value="TAURINE IMPORT ATP-BINDING PROTEIN-RELATED"/>
    <property type="match status" value="1"/>
</dbReference>
<dbReference type="Gene3D" id="3.40.50.300">
    <property type="entry name" value="P-loop containing nucleotide triphosphate hydrolases"/>
    <property type="match status" value="1"/>
</dbReference>